<reference evidence="3" key="1">
    <citation type="submission" date="2017-06" db="EMBL/GenBank/DDBJ databases">
        <authorList>
            <person name="Varghese N."/>
            <person name="Submissions S."/>
        </authorList>
    </citation>
    <scope>NUCLEOTIDE SEQUENCE [LARGE SCALE GENOMIC DNA]</scope>
    <source>
        <strain evidence="3">LNB2</strain>
    </source>
</reference>
<name>A0A239JKG7_9SPHN</name>
<keyword evidence="1" id="KW-0175">Coiled coil</keyword>
<dbReference type="AlphaFoldDB" id="A0A239JKG7"/>
<dbReference type="EMBL" id="FZOS01000035">
    <property type="protein sequence ID" value="SNT06300.1"/>
    <property type="molecule type" value="Genomic_DNA"/>
</dbReference>
<dbReference type="RefSeq" id="WP_179220921.1">
    <property type="nucleotide sequence ID" value="NZ_FZOS01000035.1"/>
</dbReference>
<organism evidence="2 3">
    <name type="scientific">Edaphosphingomonas laterariae</name>
    <dbReference type="NCBI Taxonomy" id="861865"/>
    <lineage>
        <taxon>Bacteria</taxon>
        <taxon>Pseudomonadati</taxon>
        <taxon>Pseudomonadota</taxon>
        <taxon>Alphaproteobacteria</taxon>
        <taxon>Sphingomonadales</taxon>
        <taxon>Rhizorhabdaceae</taxon>
        <taxon>Edaphosphingomonas</taxon>
    </lineage>
</organism>
<keyword evidence="3" id="KW-1185">Reference proteome</keyword>
<accession>A0A239JKG7</accession>
<dbReference type="Proteomes" id="UP000198281">
    <property type="component" value="Unassembled WGS sequence"/>
</dbReference>
<gene>
    <name evidence="2" type="ORF">SAMN06295912_13549</name>
</gene>
<evidence type="ECO:0000313" key="2">
    <source>
        <dbReference type="EMBL" id="SNT06300.1"/>
    </source>
</evidence>
<evidence type="ECO:0000256" key="1">
    <source>
        <dbReference type="SAM" id="Coils"/>
    </source>
</evidence>
<proteinExistence type="predicted"/>
<evidence type="ECO:0000313" key="3">
    <source>
        <dbReference type="Proteomes" id="UP000198281"/>
    </source>
</evidence>
<sequence>MSKIKALRDQRAEKAREARNLLDQNAGDKFTQEIETQVDALYEQIDRIDAQI</sequence>
<feature type="coiled-coil region" evidence="1">
    <location>
        <begin position="4"/>
        <end position="51"/>
    </location>
</feature>
<protein>
    <submittedName>
        <fullName evidence="2">Uncharacterized protein</fullName>
    </submittedName>
</protein>